<feature type="compositionally biased region" description="Basic and acidic residues" evidence="1">
    <location>
        <begin position="1"/>
        <end position="12"/>
    </location>
</feature>
<gene>
    <name evidence="2" type="ORF">B0T25DRAFT_23714</name>
</gene>
<protein>
    <submittedName>
        <fullName evidence="2">Uncharacterized protein</fullName>
    </submittedName>
</protein>
<dbReference type="AlphaFoldDB" id="A0AAJ0HU99"/>
<organism evidence="2 3">
    <name type="scientific">Lasiosphaeria hispida</name>
    <dbReference type="NCBI Taxonomy" id="260671"/>
    <lineage>
        <taxon>Eukaryota</taxon>
        <taxon>Fungi</taxon>
        <taxon>Dikarya</taxon>
        <taxon>Ascomycota</taxon>
        <taxon>Pezizomycotina</taxon>
        <taxon>Sordariomycetes</taxon>
        <taxon>Sordariomycetidae</taxon>
        <taxon>Sordariales</taxon>
        <taxon>Lasiosphaeriaceae</taxon>
        <taxon>Lasiosphaeria</taxon>
    </lineage>
</organism>
<feature type="compositionally biased region" description="Basic and acidic residues" evidence="1">
    <location>
        <begin position="102"/>
        <end position="111"/>
    </location>
</feature>
<evidence type="ECO:0000256" key="1">
    <source>
        <dbReference type="SAM" id="MobiDB-lite"/>
    </source>
</evidence>
<sequence length="463" mass="50577">MASQKANHESGAHDSTCLPEKAKKRRRKTSLINSLFSSGRRAERKIHRGEEVNTAIISTTANHSSGHRYMCEIHRTPNGGFKLGIFEVEDDAAPGNEDSTEDNEHAGEAKETLAPSVVLRDKGPLSSAQGLPQVQAPSRDHERLPPSDQGPPENPKGPSEAAGSPPNLVDTATQASKAPYEPSNVSLATSYCSYDRKHICCGCGEERSRAYHDRHIIFPDREPKPNLCIMCRHKVKRGLPLAAPLGEQKKWADLSKQHWCSDCGALRSTHYHNQYPPGAKPPAYDLCRKCEDRTRVTKARHKYEEEGDMTLGLGSDLASSYTTDTSPVKSSEPNRARVWVRFLAQGSSTGSSSSYVRQSSVLTSFYMNRSSASNLSERPPSQSRASALSLSPLLPAPILLRVPTEAPSGFKEGVGDVADSQVDGPSDMTKMLQQLDATNRDDISVCSSLRQSFFTVSELSDDS</sequence>
<feature type="compositionally biased region" description="Polar residues" evidence="1">
    <location>
        <begin position="126"/>
        <end position="136"/>
    </location>
</feature>
<keyword evidence="3" id="KW-1185">Reference proteome</keyword>
<evidence type="ECO:0000313" key="3">
    <source>
        <dbReference type="Proteomes" id="UP001275084"/>
    </source>
</evidence>
<dbReference type="Proteomes" id="UP001275084">
    <property type="component" value="Unassembled WGS sequence"/>
</dbReference>
<comment type="caution">
    <text evidence="2">The sequence shown here is derived from an EMBL/GenBank/DDBJ whole genome shotgun (WGS) entry which is preliminary data.</text>
</comment>
<accession>A0AAJ0HU99</accession>
<evidence type="ECO:0000313" key="2">
    <source>
        <dbReference type="EMBL" id="KAK3362918.1"/>
    </source>
</evidence>
<name>A0AAJ0HU99_9PEZI</name>
<reference evidence="2" key="1">
    <citation type="journal article" date="2023" name="Mol. Phylogenet. Evol.">
        <title>Genome-scale phylogeny and comparative genomics of the fungal order Sordariales.</title>
        <authorList>
            <person name="Hensen N."/>
            <person name="Bonometti L."/>
            <person name="Westerberg I."/>
            <person name="Brannstrom I.O."/>
            <person name="Guillou S."/>
            <person name="Cros-Aarteil S."/>
            <person name="Calhoun S."/>
            <person name="Haridas S."/>
            <person name="Kuo A."/>
            <person name="Mondo S."/>
            <person name="Pangilinan J."/>
            <person name="Riley R."/>
            <person name="LaButti K."/>
            <person name="Andreopoulos B."/>
            <person name="Lipzen A."/>
            <person name="Chen C."/>
            <person name="Yan M."/>
            <person name="Daum C."/>
            <person name="Ng V."/>
            <person name="Clum A."/>
            <person name="Steindorff A."/>
            <person name="Ohm R.A."/>
            <person name="Martin F."/>
            <person name="Silar P."/>
            <person name="Natvig D.O."/>
            <person name="Lalanne C."/>
            <person name="Gautier V."/>
            <person name="Ament-Velasquez S.L."/>
            <person name="Kruys A."/>
            <person name="Hutchinson M.I."/>
            <person name="Powell A.J."/>
            <person name="Barry K."/>
            <person name="Miller A.N."/>
            <person name="Grigoriev I.V."/>
            <person name="Debuchy R."/>
            <person name="Gladieux P."/>
            <person name="Hiltunen Thoren M."/>
            <person name="Johannesson H."/>
        </authorList>
    </citation>
    <scope>NUCLEOTIDE SEQUENCE</scope>
    <source>
        <strain evidence="2">CBS 955.72</strain>
    </source>
</reference>
<reference evidence="2" key="2">
    <citation type="submission" date="2023-06" db="EMBL/GenBank/DDBJ databases">
        <authorList>
            <consortium name="Lawrence Berkeley National Laboratory"/>
            <person name="Haridas S."/>
            <person name="Hensen N."/>
            <person name="Bonometti L."/>
            <person name="Westerberg I."/>
            <person name="Brannstrom I.O."/>
            <person name="Guillou S."/>
            <person name="Cros-Aarteil S."/>
            <person name="Calhoun S."/>
            <person name="Kuo A."/>
            <person name="Mondo S."/>
            <person name="Pangilinan J."/>
            <person name="Riley R."/>
            <person name="Labutti K."/>
            <person name="Andreopoulos B."/>
            <person name="Lipzen A."/>
            <person name="Chen C."/>
            <person name="Yanf M."/>
            <person name="Daum C."/>
            <person name="Ng V."/>
            <person name="Clum A."/>
            <person name="Steindorff A."/>
            <person name="Ohm R."/>
            <person name="Martin F."/>
            <person name="Silar P."/>
            <person name="Natvig D."/>
            <person name="Lalanne C."/>
            <person name="Gautier V."/>
            <person name="Ament-Velasquez S.L."/>
            <person name="Kruys A."/>
            <person name="Hutchinson M.I."/>
            <person name="Powell A.J."/>
            <person name="Barry K."/>
            <person name="Miller A.N."/>
            <person name="Grigoriev I.V."/>
            <person name="Debuchy R."/>
            <person name="Gladieux P."/>
            <person name="Thoren M.H."/>
            <person name="Johannesson H."/>
        </authorList>
    </citation>
    <scope>NUCLEOTIDE SEQUENCE</scope>
    <source>
        <strain evidence="2">CBS 955.72</strain>
    </source>
</reference>
<proteinExistence type="predicted"/>
<feature type="region of interest" description="Disordered" evidence="1">
    <location>
        <begin position="91"/>
        <end position="181"/>
    </location>
</feature>
<feature type="region of interest" description="Disordered" evidence="1">
    <location>
        <begin position="1"/>
        <end position="31"/>
    </location>
</feature>
<dbReference type="EMBL" id="JAUIQD010000001">
    <property type="protein sequence ID" value="KAK3362918.1"/>
    <property type="molecule type" value="Genomic_DNA"/>
</dbReference>